<dbReference type="Proteomes" id="UP001652628">
    <property type="component" value="Chromosome 2L"/>
</dbReference>
<evidence type="ECO:0000313" key="4">
    <source>
        <dbReference type="RefSeq" id="XP_036678582.2"/>
    </source>
</evidence>
<keyword evidence="3" id="KW-1185">Reference proteome</keyword>
<keyword evidence="2" id="KW-0732">Signal</keyword>
<evidence type="ECO:0000313" key="3">
    <source>
        <dbReference type="Proteomes" id="UP001652628"/>
    </source>
</evidence>
<reference evidence="4" key="2">
    <citation type="submission" date="2025-08" db="UniProtKB">
        <authorList>
            <consortium name="RefSeq"/>
        </authorList>
    </citation>
    <scope>IDENTIFICATION</scope>
</reference>
<name>A0AB40AFL9_DROSZ</name>
<proteinExistence type="predicted"/>
<evidence type="ECO:0000256" key="1">
    <source>
        <dbReference type="SAM" id="MobiDB-lite"/>
    </source>
</evidence>
<reference evidence="3" key="1">
    <citation type="submission" date="2025-05" db="UniProtKB">
        <authorList>
            <consortium name="RefSeq"/>
        </authorList>
    </citation>
    <scope>NUCLEOTIDE SEQUENCE [LARGE SCALE GENOMIC DNA]</scope>
</reference>
<organism evidence="3 4">
    <name type="scientific">Drosophila suzukii</name>
    <name type="common">Spotted-wing drosophila fruit fly</name>
    <dbReference type="NCBI Taxonomy" id="28584"/>
    <lineage>
        <taxon>Eukaryota</taxon>
        <taxon>Metazoa</taxon>
        <taxon>Ecdysozoa</taxon>
        <taxon>Arthropoda</taxon>
        <taxon>Hexapoda</taxon>
        <taxon>Insecta</taxon>
        <taxon>Pterygota</taxon>
        <taxon>Neoptera</taxon>
        <taxon>Endopterygota</taxon>
        <taxon>Diptera</taxon>
        <taxon>Brachycera</taxon>
        <taxon>Muscomorpha</taxon>
        <taxon>Ephydroidea</taxon>
        <taxon>Drosophilidae</taxon>
        <taxon>Drosophila</taxon>
        <taxon>Sophophora</taxon>
    </lineage>
</organism>
<dbReference type="RefSeq" id="XP_036678582.2">
    <property type="nucleotide sequence ID" value="XM_036822687.3"/>
</dbReference>
<protein>
    <submittedName>
        <fullName evidence="4">Uncharacterized protein</fullName>
    </submittedName>
</protein>
<evidence type="ECO:0000256" key="2">
    <source>
        <dbReference type="SAM" id="SignalP"/>
    </source>
</evidence>
<feature type="region of interest" description="Disordered" evidence="1">
    <location>
        <begin position="154"/>
        <end position="182"/>
    </location>
</feature>
<feature type="chain" id="PRO_5046962446" evidence="2">
    <location>
        <begin position="20"/>
        <end position="182"/>
    </location>
</feature>
<sequence length="182" mass="19031">MRLLVIIAYVLADSSWIKGQWIGHRGQRALRSGTYSLTPSIPMRGHPLTVTPTGKALPIAYVGKGLPTPIPIPSYSENVPTITGSQNFLPNSAPNSECSTLVSVRGGTILIPGAGGVLPVPGSKGALMIPGCISIANFQNRDGVIDSSADVSIDGSSKLGVRDPGDQKPGKSKYEIIDLRNS</sequence>
<dbReference type="GeneID" id="118879753"/>
<feature type="compositionally biased region" description="Basic and acidic residues" evidence="1">
    <location>
        <begin position="160"/>
        <end position="182"/>
    </location>
</feature>
<dbReference type="AlphaFoldDB" id="A0AB40AFL9"/>
<accession>A0AB40AFL9</accession>
<gene>
    <name evidence="4" type="primary">LOC118879753</name>
</gene>
<feature type="signal peptide" evidence="2">
    <location>
        <begin position="1"/>
        <end position="19"/>
    </location>
</feature>